<dbReference type="Gene3D" id="3.30.560.10">
    <property type="entry name" value="Glucose Oxidase, domain 3"/>
    <property type="match status" value="1"/>
</dbReference>
<name>A0A915JEF3_ROMCU</name>
<evidence type="ECO:0000313" key="2">
    <source>
        <dbReference type="WBParaSite" id="nRc.2.0.1.t23961-RA"/>
    </source>
</evidence>
<reference evidence="2" key="1">
    <citation type="submission" date="2022-11" db="UniProtKB">
        <authorList>
            <consortium name="WormBaseParasite"/>
        </authorList>
    </citation>
    <scope>IDENTIFICATION</scope>
</reference>
<sequence length="175" mass="19674">MLSGLGPEDHLRESGVQVHRHLPAVGRNLDDHIQTCIIYKLNQSLLADDPEYKEYKKIWLLAKSAFEYGVHQTGMFAQPAIDSMGFFRSGLSNNSLQNDLQLYILADAKIYPIMELMEKFYGYSMPDPGPVPQMVILNAVQLHPESKGFVRLANSDPLMPPLIDPNFGATELDIK</sequence>
<dbReference type="GO" id="GO:0050660">
    <property type="term" value="F:flavin adenine dinucleotide binding"/>
    <property type="evidence" value="ECO:0007669"/>
    <property type="project" value="InterPro"/>
</dbReference>
<dbReference type="Proteomes" id="UP000887565">
    <property type="component" value="Unplaced"/>
</dbReference>
<keyword evidence="1" id="KW-1185">Reference proteome</keyword>
<dbReference type="WBParaSite" id="nRc.2.0.1.t23961-RA">
    <property type="protein sequence ID" value="nRc.2.0.1.t23961-RA"/>
    <property type="gene ID" value="nRc.2.0.1.g23961"/>
</dbReference>
<dbReference type="InterPro" id="IPR012132">
    <property type="entry name" value="GMC_OxRdtase"/>
</dbReference>
<organism evidence="1 2">
    <name type="scientific">Romanomermis culicivorax</name>
    <name type="common">Nematode worm</name>
    <dbReference type="NCBI Taxonomy" id="13658"/>
    <lineage>
        <taxon>Eukaryota</taxon>
        <taxon>Metazoa</taxon>
        <taxon>Ecdysozoa</taxon>
        <taxon>Nematoda</taxon>
        <taxon>Enoplea</taxon>
        <taxon>Dorylaimia</taxon>
        <taxon>Mermithida</taxon>
        <taxon>Mermithoidea</taxon>
        <taxon>Mermithidae</taxon>
        <taxon>Romanomermis</taxon>
    </lineage>
</organism>
<dbReference type="AlphaFoldDB" id="A0A915JEF3"/>
<dbReference type="PANTHER" id="PTHR11552:SF147">
    <property type="entry name" value="CHOLINE DEHYDROGENASE, MITOCHONDRIAL"/>
    <property type="match status" value="1"/>
</dbReference>
<dbReference type="SUPFAM" id="SSF54373">
    <property type="entry name" value="FAD-linked reductases, C-terminal domain"/>
    <property type="match status" value="1"/>
</dbReference>
<evidence type="ECO:0000313" key="1">
    <source>
        <dbReference type="Proteomes" id="UP000887565"/>
    </source>
</evidence>
<dbReference type="GO" id="GO:0016491">
    <property type="term" value="F:oxidoreductase activity"/>
    <property type="evidence" value="ECO:0007669"/>
    <property type="project" value="TreeGrafter"/>
</dbReference>
<dbReference type="PANTHER" id="PTHR11552">
    <property type="entry name" value="GLUCOSE-METHANOL-CHOLINE GMC OXIDOREDUCTASE"/>
    <property type="match status" value="1"/>
</dbReference>
<proteinExistence type="predicted"/>
<accession>A0A915JEF3</accession>
<protein>
    <submittedName>
        <fullName evidence="2">Glucose-methanol-choline oxidoreductase N-terminal domain-containing protein</fullName>
    </submittedName>
</protein>